<dbReference type="PATRIC" id="fig|29290.4.peg.5408"/>
<dbReference type="GO" id="GO:0016051">
    <property type="term" value="P:carbohydrate biosynthetic process"/>
    <property type="evidence" value="ECO:0007669"/>
    <property type="project" value="InterPro"/>
</dbReference>
<reference evidence="2 3" key="1">
    <citation type="submission" date="2015-02" db="EMBL/GenBank/DDBJ databases">
        <title>Single-cell genomics of uncultivated deep-branching MTB reveals a conserved set of magnetosome genes.</title>
        <authorList>
            <person name="Kolinko S."/>
            <person name="Richter M."/>
            <person name="Glockner F.O."/>
            <person name="Brachmann A."/>
            <person name="Schuler D."/>
        </authorList>
    </citation>
    <scope>NUCLEOTIDE SEQUENCE [LARGE SCALE GENOMIC DNA]</scope>
    <source>
        <strain evidence="2">TM-1</strain>
    </source>
</reference>
<dbReference type="Gene3D" id="3.90.1210.10">
    <property type="entry name" value="Antifreeze-like/N-acetylneuraminic acid synthase C-terminal domain"/>
    <property type="match status" value="1"/>
</dbReference>
<protein>
    <submittedName>
        <fullName evidence="2">Pseudaminic acid synthase</fullName>
    </submittedName>
</protein>
<dbReference type="InterPro" id="IPR057736">
    <property type="entry name" value="SAF_PseI/NeuA/NeuB"/>
</dbReference>
<dbReference type="InterPro" id="IPR013132">
    <property type="entry name" value="PseI/NeuA/B-like_N"/>
</dbReference>
<evidence type="ECO:0000259" key="1">
    <source>
        <dbReference type="PROSITE" id="PS50844"/>
    </source>
</evidence>
<proteinExistence type="predicted"/>
<dbReference type="SUPFAM" id="SSF51569">
    <property type="entry name" value="Aldolase"/>
    <property type="match status" value="1"/>
</dbReference>
<evidence type="ECO:0000313" key="2">
    <source>
        <dbReference type="EMBL" id="KJU83724.1"/>
    </source>
</evidence>
<accession>A0A0F3GP15</accession>
<dbReference type="InterPro" id="IPR013785">
    <property type="entry name" value="Aldolase_TIM"/>
</dbReference>
<dbReference type="NCBIfam" id="TIGR03586">
    <property type="entry name" value="PseI"/>
    <property type="match status" value="1"/>
</dbReference>
<name>A0A0F3GP15_9BACT</name>
<sequence>MDSKEECFQIRHGTIWDGKTLYQLYEEAFTPWQWYEQLKAAAEDVGLICFSSPFDRTAVDFLHEMQTPVYKVASFEITDIPLIQYIASKGRPVILSTGIADPPDIEEAIAACKSAGNHDIALLKCSSIYPTPFEEVNLRGITWLRERFGTVVGLSDHSTSIAIPVASVVLGACIVEKHFTLGRHLGGPDSEFSLEPQEFKQMVQAIRQVETALGDGSYHVSDRVRRNRVHARSLFVVEDIQQGQPFTENNVRSIRPGHGLHPRHLKDVLTRKAATSIKRGTPLGWQLVEGGDGQSTAGLS</sequence>
<dbReference type="EMBL" id="LACI01001757">
    <property type="protein sequence ID" value="KJU83724.1"/>
    <property type="molecule type" value="Genomic_DNA"/>
</dbReference>
<keyword evidence="3" id="KW-1185">Reference proteome</keyword>
<dbReference type="Pfam" id="PF03102">
    <property type="entry name" value="NeuB"/>
    <property type="match status" value="1"/>
</dbReference>
<feature type="domain" description="AFP-like" evidence="1">
    <location>
        <begin position="233"/>
        <end position="291"/>
    </location>
</feature>
<dbReference type="Pfam" id="PF08666">
    <property type="entry name" value="SAF"/>
    <property type="match status" value="1"/>
</dbReference>
<dbReference type="Gene3D" id="3.20.20.70">
    <property type="entry name" value="Aldolase class I"/>
    <property type="match status" value="1"/>
</dbReference>
<dbReference type="InterPro" id="IPR051690">
    <property type="entry name" value="PseI-like"/>
</dbReference>
<organism evidence="2 3">
    <name type="scientific">Candidatus Magnetobacterium bavaricum</name>
    <dbReference type="NCBI Taxonomy" id="29290"/>
    <lineage>
        <taxon>Bacteria</taxon>
        <taxon>Pseudomonadati</taxon>
        <taxon>Nitrospirota</taxon>
        <taxon>Thermodesulfovibrionia</taxon>
        <taxon>Thermodesulfovibrionales</taxon>
        <taxon>Candidatus Magnetobacteriaceae</taxon>
        <taxon>Candidatus Magnetobacterium</taxon>
    </lineage>
</organism>
<dbReference type="InterPro" id="IPR020030">
    <property type="entry name" value="Pseudaminic_synth_PseI"/>
</dbReference>
<dbReference type="CDD" id="cd11615">
    <property type="entry name" value="SAF_NeuB_like"/>
    <property type="match status" value="1"/>
</dbReference>
<comment type="caution">
    <text evidence="2">The sequence shown here is derived from an EMBL/GenBank/DDBJ whole genome shotgun (WGS) entry which is preliminary data.</text>
</comment>
<dbReference type="InterPro" id="IPR006190">
    <property type="entry name" value="SAF_AFP_Neu5Ac"/>
</dbReference>
<dbReference type="AlphaFoldDB" id="A0A0F3GP15"/>
<dbReference type="SUPFAM" id="SSF51269">
    <property type="entry name" value="AFP III-like domain"/>
    <property type="match status" value="1"/>
</dbReference>
<gene>
    <name evidence="2" type="ORF">MBAV_004082</name>
</gene>
<dbReference type="PROSITE" id="PS50844">
    <property type="entry name" value="AFP_LIKE"/>
    <property type="match status" value="1"/>
</dbReference>
<dbReference type="InterPro" id="IPR036732">
    <property type="entry name" value="AFP_Neu5c_C_sf"/>
</dbReference>
<evidence type="ECO:0000313" key="3">
    <source>
        <dbReference type="Proteomes" id="UP000033423"/>
    </source>
</evidence>
<dbReference type="GO" id="GO:0047444">
    <property type="term" value="F:N-acylneuraminate-9-phosphate synthase activity"/>
    <property type="evidence" value="ECO:0007669"/>
    <property type="project" value="TreeGrafter"/>
</dbReference>
<dbReference type="PANTHER" id="PTHR42966:SF2">
    <property type="entry name" value="PSEUDAMINIC ACID SYNTHASE"/>
    <property type="match status" value="1"/>
</dbReference>
<dbReference type="Proteomes" id="UP000033423">
    <property type="component" value="Unassembled WGS sequence"/>
</dbReference>
<dbReference type="SMART" id="SM00858">
    <property type="entry name" value="SAF"/>
    <property type="match status" value="1"/>
</dbReference>
<dbReference type="PANTHER" id="PTHR42966">
    <property type="entry name" value="N-ACETYLNEURAMINATE SYNTHASE"/>
    <property type="match status" value="1"/>
</dbReference>
<dbReference type="InterPro" id="IPR013974">
    <property type="entry name" value="SAF"/>
</dbReference>